<dbReference type="EMBL" id="JACEFO010002109">
    <property type="protein sequence ID" value="KAF8681677.1"/>
    <property type="molecule type" value="Genomic_DNA"/>
</dbReference>
<evidence type="ECO:0000313" key="3">
    <source>
        <dbReference type="Proteomes" id="UP000636709"/>
    </source>
</evidence>
<dbReference type="Pfam" id="PF03478">
    <property type="entry name" value="Beta-prop_KIB1-4"/>
    <property type="match status" value="1"/>
</dbReference>
<protein>
    <recommendedName>
        <fullName evidence="1">KIB1-4 beta-propeller domain-containing protein</fullName>
    </recommendedName>
</protein>
<name>A0A835BB18_9POAL</name>
<reference evidence="2" key="1">
    <citation type="submission" date="2020-07" db="EMBL/GenBank/DDBJ databases">
        <title>Genome sequence and genetic diversity analysis of an under-domesticated orphan crop, white fonio (Digitaria exilis).</title>
        <authorList>
            <person name="Bennetzen J.L."/>
            <person name="Chen S."/>
            <person name="Ma X."/>
            <person name="Wang X."/>
            <person name="Yssel A.E.J."/>
            <person name="Chaluvadi S.R."/>
            <person name="Johnson M."/>
            <person name="Gangashetty P."/>
            <person name="Hamidou F."/>
            <person name="Sanogo M.D."/>
            <person name="Zwaenepoel A."/>
            <person name="Wallace J."/>
            <person name="Van De Peer Y."/>
            <person name="Van Deynze A."/>
        </authorList>
    </citation>
    <scope>NUCLEOTIDE SEQUENCE</scope>
    <source>
        <tissue evidence="2">Leaves</tissue>
    </source>
</reference>
<dbReference type="Proteomes" id="UP000636709">
    <property type="component" value="Unassembled WGS sequence"/>
</dbReference>
<evidence type="ECO:0000313" key="2">
    <source>
        <dbReference type="EMBL" id="KAF8681677.1"/>
    </source>
</evidence>
<dbReference type="AlphaFoldDB" id="A0A835BB18"/>
<gene>
    <name evidence="2" type="ORF">HU200_045103</name>
</gene>
<organism evidence="2 3">
    <name type="scientific">Digitaria exilis</name>
    <dbReference type="NCBI Taxonomy" id="1010633"/>
    <lineage>
        <taxon>Eukaryota</taxon>
        <taxon>Viridiplantae</taxon>
        <taxon>Streptophyta</taxon>
        <taxon>Embryophyta</taxon>
        <taxon>Tracheophyta</taxon>
        <taxon>Spermatophyta</taxon>
        <taxon>Magnoliopsida</taxon>
        <taxon>Liliopsida</taxon>
        <taxon>Poales</taxon>
        <taxon>Poaceae</taxon>
        <taxon>PACMAD clade</taxon>
        <taxon>Panicoideae</taxon>
        <taxon>Panicodae</taxon>
        <taxon>Paniceae</taxon>
        <taxon>Anthephorinae</taxon>
        <taxon>Digitaria</taxon>
    </lineage>
</organism>
<feature type="domain" description="KIB1-4 beta-propeller" evidence="1">
    <location>
        <begin position="17"/>
        <end position="96"/>
    </location>
</feature>
<evidence type="ECO:0000259" key="1">
    <source>
        <dbReference type="Pfam" id="PF03478"/>
    </source>
</evidence>
<comment type="caution">
    <text evidence="2">The sequence shown here is derived from an EMBL/GenBank/DDBJ whole genome shotgun (WGS) entry which is preliminary data.</text>
</comment>
<keyword evidence="3" id="KW-1185">Reference proteome</keyword>
<accession>A0A835BB18</accession>
<proteinExistence type="predicted"/>
<dbReference type="InterPro" id="IPR005174">
    <property type="entry name" value="KIB1-4_b-propeller"/>
</dbReference>
<sequence>MSISEPDMCPLGRPRVSFWVESDGDIFLVRFYLHSRQGLEVTNIDIHRMDTLNYVWRRVDNICGATFFLGSNCVAVSSLAAGTQADCIYLLLWCYDGMRLYSARLADRTISFKLLPAFDVDLQNLSSCIDYGKQHTGRFVKGKHLHALPDF</sequence>
<dbReference type="OrthoDB" id="685954at2759"/>